<dbReference type="PANTHER" id="PTHR28259:SF16">
    <property type="entry name" value="FLUORIDE-SPECIFIC ION CHANNEL FLUC 2"/>
    <property type="match status" value="1"/>
</dbReference>
<evidence type="ECO:0000256" key="13">
    <source>
        <dbReference type="ARBA" id="ARBA00049940"/>
    </source>
</evidence>
<protein>
    <recommendedName>
        <fullName evidence="14">Fluoride-specific ion channel FluC</fullName>
    </recommendedName>
</protein>
<keyword evidence="5 14" id="KW-0479">Metal-binding</keyword>
<keyword evidence="16" id="KW-1185">Reference proteome</keyword>
<evidence type="ECO:0000256" key="5">
    <source>
        <dbReference type="ARBA" id="ARBA00022723"/>
    </source>
</evidence>
<keyword evidence="8 14" id="KW-0406">Ion transport</keyword>
<evidence type="ECO:0000256" key="9">
    <source>
        <dbReference type="ARBA" id="ARBA00023136"/>
    </source>
</evidence>
<feature type="transmembrane region" description="Helical" evidence="14">
    <location>
        <begin position="35"/>
        <end position="55"/>
    </location>
</feature>
<evidence type="ECO:0000256" key="3">
    <source>
        <dbReference type="ARBA" id="ARBA00022475"/>
    </source>
</evidence>
<evidence type="ECO:0000313" key="16">
    <source>
        <dbReference type="Proteomes" id="UP000665043"/>
    </source>
</evidence>
<comment type="activity regulation">
    <text evidence="14">Na(+) is not transported, but it plays an essential structural role and its presence is essential for fluoride channel function.</text>
</comment>
<evidence type="ECO:0000256" key="14">
    <source>
        <dbReference type="HAMAP-Rule" id="MF_00454"/>
    </source>
</evidence>
<evidence type="ECO:0000256" key="12">
    <source>
        <dbReference type="ARBA" id="ARBA00035585"/>
    </source>
</evidence>
<proteinExistence type="inferred from homology"/>
<evidence type="ECO:0000256" key="8">
    <source>
        <dbReference type="ARBA" id="ARBA00023065"/>
    </source>
</evidence>
<keyword evidence="3 14" id="KW-1003">Cell membrane</keyword>
<comment type="catalytic activity">
    <reaction evidence="12">
        <text>fluoride(in) = fluoride(out)</text>
        <dbReference type="Rhea" id="RHEA:76159"/>
        <dbReference type="ChEBI" id="CHEBI:17051"/>
    </reaction>
    <physiologicalReaction direction="left-to-right" evidence="12">
        <dbReference type="Rhea" id="RHEA:76160"/>
    </physiologicalReaction>
</comment>
<keyword evidence="2 14" id="KW-0813">Transport</keyword>
<dbReference type="EMBL" id="CP046956">
    <property type="protein sequence ID" value="QTN00245.1"/>
    <property type="molecule type" value="Genomic_DNA"/>
</dbReference>
<evidence type="ECO:0000313" key="15">
    <source>
        <dbReference type="EMBL" id="QTN00245.1"/>
    </source>
</evidence>
<feature type="binding site" evidence="14">
    <location>
        <position position="75"/>
    </location>
    <ligand>
        <name>Na(+)</name>
        <dbReference type="ChEBI" id="CHEBI:29101"/>
        <note>structural</note>
    </ligand>
</feature>
<keyword evidence="6 14" id="KW-1133">Transmembrane helix</keyword>
<keyword evidence="10 14" id="KW-0407">Ion channel</keyword>
<evidence type="ECO:0000256" key="11">
    <source>
        <dbReference type="ARBA" id="ARBA00035120"/>
    </source>
</evidence>
<gene>
    <name evidence="14" type="primary">fluC</name>
    <name evidence="14" type="synonym">crcB</name>
    <name evidence="15" type="ORF">ERJ70_13625</name>
</gene>
<dbReference type="InterPro" id="IPR003691">
    <property type="entry name" value="FluC"/>
</dbReference>
<feature type="transmembrane region" description="Helical" evidence="14">
    <location>
        <begin position="61"/>
        <end position="84"/>
    </location>
</feature>
<evidence type="ECO:0000256" key="7">
    <source>
        <dbReference type="ARBA" id="ARBA00023053"/>
    </source>
</evidence>
<dbReference type="PANTHER" id="PTHR28259">
    <property type="entry name" value="FLUORIDE EXPORT PROTEIN 1-RELATED"/>
    <property type="match status" value="1"/>
</dbReference>
<feature type="binding site" evidence="14">
    <location>
        <position position="72"/>
    </location>
    <ligand>
        <name>Na(+)</name>
        <dbReference type="ChEBI" id="CHEBI:29101"/>
        <note>structural</note>
    </ligand>
</feature>
<evidence type="ECO:0000256" key="6">
    <source>
        <dbReference type="ARBA" id="ARBA00022989"/>
    </source>
</evidence>
<evidence type="ECO:0000256" key="1">
    <source>
        <dbReference type="ARBA" id="ARBA00004651"/>
    </source>
</evidence>
<sequence length="122" mass="13307">MSEIVFILVGIGGFVGAIARFAISQLVKRNFRFTIPAATVFVNVAGSFLLGLLNGLHVGEYILLLAGTGFCGAFTTFSTFKLEAVQLHLREQKRAFIFYTIFTYAGGIALAFVGYQLGMLFH</sequence>
<feature type="transmembrane region" description="Helical" evidence="14">
    <location>
        <begin position="6"/>
        <end position="23"/>
    </location>
</feature>
<evidence type="ECO:0000256" key="10">
    <source>
        <dbReference type="ARBA" id="ARBA00023303"/>
    </source>
</evidence>
<dbReference type="Proteomes" id="UP000665043">
    <property type="component" value="Chromosome"/>
</dbReference>
<comment type="similarity">
    <text evidence="11 14">Belongs to the fluoride channel Fluc/FEX (TC 1.A.43) family.</text>
</comment>
<name>A0ABX7VTN9_9BACI</name>
<keyword evidence="7 14" id="KW-0915">Sodium</keyword>
<evidence type="ECO:0000256" key="4">
    <source>
        <dbReference type="ARBA" id="ARBA00022692"/>
    </source>
</evidence>
<reference evidence="15 16" key="1">
    <citation type="submission" date="2019-12" db="EMBL/GenBank/DDBJ databases">
        <title>The whole genome sequencing of a strain isolated from a Mars analog, Dalangtan Playa.</title>
        <authorList>
            <person name="Huang T."/>
        </authorList>
    </citation>
    <scope>NUCLEOTIDE SEQUENCE [LARGE SCALE GENOMIC DNA]</scope>
    <source>
        <strain evidence="15 16">DP4-553-S</strain>
    </source>
</reference>
<dbReference type="RefSeq" id="WP_209365386.1">
    <property type="nucleotide sequence ID" value="NZ_CP046956.1"/>
</dbReference>
<keyword evidence="9 14" id="KW-0472">Membrane</keyword>
<keyword evidence="4 14" id="KW-0812">Transmembrane</keyword>
<organism evidence="15 16">
    <name type="scientific">Sediminibacillus dalangtanensis</name>
    <dbReference type="NCBI Taxonomy" id="2729421"/>
    <lineage>
        <taxon>Bacteria</taxon>
        <taxon>Bacillati</taxon>
        <taxon>Bacillota</taxon>
        <taxon>Bacilli</taxon>
        <taxon>Bacillales</taxon>
        <taxon>Bacillaceae</taxon>
        <taxon>Sediminibacillus</taxon>
    </lineage>
</organism>
<comment type="subcellular location">
    <subcellularLocation>
        <location evidence="1 14">Cell membrane</location>
        <topology evidence="1 14">Multi-pass membrane protein</topology>
    </subcellularLocation>
</comment>
<comment type="function">
    <text evidence="13 14">Fluoride-specific ion channel. Important for reducing fluoride concentration in the cell, thus reducing its toxicity.</text>
</comment>
<dbReference type="HAMAP" id="MF_00454">
    <property type="entry name" value="FluC"/>
    <property type="match status" value="1"/>
</dbReference>
<evidence type="ECO:0000256" key="2">
    <source>
        <dbReference type="ARBA" id="ARBA00022448"/>
    </source>
</evidence>
<feature type="transmembrane region" description="Helical" evidence="14">
    <location>
        <begin position="96"/>
        <end position="117"/>
    </location>
</feature>
<accession>A0ABX7VTN9</accession>
<dbReference type="Pfam" id="PF02537">
    <property type="entry name" value="CRCB"/>
    <property type="match status" value="1"/>
</dbReference>